<evidence type="ECO:0000313" key="2">
    <source>
        <dbReference type="EMBL" id="KAG5176870.1"/>
    </source>
</evidence>
<dbReference type="EMBL" id="JAFCMP010000532">
    <property type="protein sequence ID" value="KAG5176870.1"/>
    <property type="molecule type" value="Genomic_DNA"/>
</dbReference>
<sequence>MAASGAQLQWVRRRIIGVARDCDRCFAADAWGSAHLIEGRRAKAEWMECRKHQFQRLSVLKDGCQQEEEEGTRPAGGEAVLFQQQQRQLQQSSRVARATPRLPAPAAAAAAAEALLQWIDAHASPMLAGSSSSTGGCSISGRMGGGHASSSAGSGGGTPRRACIASGDHRSTTELRAAANENPTSASASAQKHCSPPPTPTATSLPDAVVRVILLYGRSAAVPRVQPAEERPPLLSHPRLYLDALYVHAHPNEEVEGQPNDCQGAYDALHAAISDSRATFSAVTFTRTLTAAAAAAAGGERGASQPPQARPAGEGSPQWRSSTRPPAERMQQQQE</sequence>
<feature type="region of interest" description="Disordered" evidence="1">
    <location>
        <begin position="178"/>
        <end position="203"/>
    </location>
</feature>
<feature type="compositionally biased region" description="Polar residues" evidence="1">
    <location>
        <begin position="181"/>
        <end position="192"/>
    </location>
</feature>
<dbReference type="AlphaFoldDB" id="A0A835YNM6"/>
<name>A0A835YNM6_9STRA</name>
<evidence type="ECO:0000256" key="1">
    <source>
        <dbReference type="SAM" id="MobiDB-lite"/>
    </source>
</evidence>
<feature type="region of interest" description="Disordered" evidence="1">
    <location>
        <begin position="127"/>
        <end position="164"/>
    </location>
</feature>
<feature type="region of interest" description="Disordered" evidence="1">
    <location>
        <begin position="295"/>
        <end position="335"/>
    </location>
</feature>
<proteinExistence type="predicted"/>
<evidence type="ECO:0000313" key="3">
    <source>
        <dbReference type="Proteomes" id="UP000664859"/>
    </source>
</evidence>
<comment type="caution">
    <text evidence="2">The sequence shown here is derived from an EMBL/GenBank/DDBJ whole genome shotgun (WGS) entry which is preliminary data.</text>
</comment>
<organism evidence="2 3">
    <name type="scientific">Tribonema minus</name>
    <dbReference type="NCBI Taxonomy" id="303371"/>
    <lineage>
        <taxon>Eukaryota</taxon>
        <taxon>Sar</taxon>
        <taxon>Stramenopiles</taxon>
        <taxon>Ochrophyta</taxon>
        <taxon>PX clade</taxon>
        <taxon>Xanthophyceae</taxon>
        <taxon>Tribonematales</taxon>
        <taxon>Tribonemataceae</taxon>
        <taxon>Tribonema</taxon>
    </lineage>
</organism>
<feature type="compositionally biased region" description="Low complexity" evidence="1">
    <location>
        <begin position="129"/>
        <end position="141"/>
    </location>
</feature>
<feature type="compositionally biased region" description="Gly residues" evidence="1">
    <location>
        <begin position="142"/>
        <end position="158"/>
    </location>
</feature>
<reference evidence="2" key="1">
    <citation type="submission" date="2021-02" db="EMBL/GenBank/DDBJ databases">
        <title>First Annotated Genome of the Yellow-green Alga Tribonema minus.</title>
        <authorList>
            <person name="Mahan K.M."/>
        </authorList>
    </citation>
    <scope>NUCLEOTIDE SEQUENCE</scope>
    <source>
        <strain evidence="2">UTEX B ZZ1240</strain>
    </source>
</reference>
<dbReference type="OrthoDB" id="547311at2759"/>
<keyword evidence="3" id="KW-1185">Reference proteome</keyword>
<feature type="compositionally biased region" description="Polar residues" evidence="1">
    <location>
        <begin position="318"/>
        <end position="335"/>
    </location>
</feature>
<accession>A0A835YNM6</accession>
<dbReference type="Proteomes" id="UP000664859">
    <property type="component" value="Unassembled WGS sequence"/>
</dbReference>
<gene>
    <name evidence="2" type="ORF">JKP88DRAFT_282474</name>
</gene>
<protein>
    <submittedName>
        <fullName evidence="2">Uncharacterized protein</fullName>
    </submittedName>
</protein>